<sequence length="613" mass="69629">MSNLAIEIKKLGKLYKLYNYPKDKIFDAFGLNFWKKNYYQEFWALRNLDLKIKKGERVGIIGRNGAGKSTLLKIIIGNVSPTEGEIKVNGNIQALMELGTGFHPEFTGRENIRASLSYQGLSAKEIALKEDEIIDFAELEDFIDQPIKTYSAGMYARLAFSTATAIEPEILIIDEVLGAGDAYFAGKSVERMRKLTEQSGATVLFVSHDLNSVLQLCERIIWIDKGRIRADGNPLEIIKEYSAMVRKEEEIRLRARDLKVLKKHAAALERYEDIYQPLLFHFVTENGKEPIGRSRVYSLTLSSAEGQIGRIDVGHPMDNSLDQPHHLIDTKGFMDWGPACKDKDEMYREYTNLKGKYRHAPFEFSVPKSLLINSRGNLTLEIDMEVTKDTIAIEVYDGSDYKRIQLLSPGSRSIYKIEVPCNIFDVRRDDSEVEEKSVLSTSNSIIDLSTDLESAVTTDEINEYGNKEARIVAVRMLDHEGKEAKVFEIEKPMEVHFQYTSDVELINPVFVFCIYLPDGRCASQWIADENSYGDMKFSNKGTFVFSIKQLFLGKGSYVASAAIFKKSSYIGVEAESYHVLDRSIHFQVVQAINDNVEKGLCVQPFEVRYLNDR</sequence>
<dbReference type="GO" id="GO:0005524">
    <property type="term" value="F:ATP binding"/>
    <property type="evidence" value="ECO:0007669"/>
    <property type="project" value="UniProtKB-KW"/>
</dbReference>
<gene>
    <name evidence="7" type="ORF">K3F53_17200</name>
</gene>
<dbReference type="InterPro" id="IPR003593">
    <property type="entry name" value="AAA+_ATPase"/>
</dbReference>
<reference evidence="7 8" key="1">
    <citation type="submission" date="2021-08" db="EMBL/GenBank/DDBJ databases">
        <title>Complete genome sequence of the strain Aneurinibacillus thermoaerophilus CCM 8960.</title>
        <authorList>
            <person name="Musilova J."/>
            <person name="Kourilova X."/>
            <person name="Pernicova I."/>
            <person name="Bezdicek M."/>
            <person name="Lengerova M."/>
            <person name="Obruca S."/>
            <person name="Sedlar K."/>
        </authorList>
    </citation>
    <scope>NUCLEOTIDE SEQUENCE [LARGE SCALE GENOMIC DNA]</scope>
    <source>
        <strain evidence="7 8">CCM 8960</strain>
    </source>
</reference>
<feature type="domain" description="ABC transporter" evidence="6">
    <location>
        <begin position="28"/>
        <end position="250"/>
    </location>
</feature>
<organism evidence="7 8">
    <name type="scientific">Aneurinibacillus thermoaerophilus</name>
    <dbReference type="NCBI Taxonomy" id="143495"/>
    <lineage>
        <taxon>Bacteria</taxon>
        <taxon>Bacillati</taxon>
        <taxon>Bacillota</taxon>
        <taxon>Bacilli</taxon>
        <taxon>Bacillales</taxon>
        <taxon>Paenibacillaceae</taxon>
        <taxon>Aneurinibacillus group</taxon>
        <taxon>Aneurinibacillus</taxon>
    </lineage>
</organism>
<dbReference type="InterPro" id="IPR015860">
    <property type="entry name" value="ABC_transpr_TagH-like"/>
</dbReference>
<dbReference type="Gene3D" id="2.70.50.60">
    <property type="entry name" value="abc- transporter (atp binding component) like domain"/>
    <property type="match status" value="1"/>
</dbReference>
<dbReference type="Proteomes" id="UP000826616">
    <property type="component" value="Chromosome"/>
</dbReference>
<dbReference type="SMART" id="SM00382">
    <property type="entry name" value="AAA"/>
    <property type="match status" value="1"/>
</dbReference>
<evidence type="ECO:0000256" key="1">
    <source>
        <dbReference type="ARBA" id="ARBA00005417"/>
    </source>
</evidence>
<keyword evidence="2" id="KW-0813">Transport</keyword>
<evidence type="ECO:0000256" key="4">
    <source>
        <dbReference type="ARBA" id="ARBA00022840"/>
    </source>
</evidence>
<evidence type="ECO:0000256" key="5">
    <source>
        <dbReference type="ARBA" id="ARBA00022967"/>
    </source>
</evidence>
<evidence type="ECO:0000313" key="7">
    <source>
        <dbReference type="EMBL" id="QYY42548.1"/>
    </source>
</evidence>
<evidence type="ECO:0000256" key="3">
    <source>
        <dbReference type="ARBA" id="ARBA00022741"/>
    </source>
</evidence>
<dbReference type="PANTHER" id="PTHR46743:SF2">
    <property type="entry name" value="TEICHOIC ACIDS EXPORT ATP-BINDING PROTEIN TAGH"/>
    <property type="match status" value="1"/>
</dbReference>
<evidence type="ECO:0000259" key="6">
    <source>
        <dbReference type="PROSITE" id="PS50893"/>
    </source>
</evidence>
<dbReference type="Gene3D" id="3.40.50.300">
    <property type="entry name" value="P-loop containing nucleotide triphosphate hydrolases"/>
    <property type="match status" value="1"/>
</dbReference>
<dbReference type="PANTHER" id="PTHR46743">
    <property type="entry name" value="TEICHOIC ACIDS EXPORT ATP-BINDING PROTEIN TAGH"/>
    <property type="match status" value="1"/>
</dbReference>
<accession>A0ABX8YA27</accession>
<protein>
    <submittedName>
        <fullName evidence="7">ABC transporter ATP-binding protein</fullName>
    </submittedName>
</protein>
<proteinExistence type="inferred from homology"/>
<dbReference type="RefSeq" id="WP_220559173.1">
    <property type="nucleotide sequence ID" value="NZ_CP080764.1"/>
</dbReference>
<dbReference type="InterPro" id="IPR027417">
    <property type="entry name" value="P-loop_NTPase"/>
</dbReference>
<dbReference type="Pfam" id="PF00005">
    <property type="entry name" value="ABC_tran"/>
    <property type="match status" value="1"/>
</dbReference>
<keyword evidence="8" id="KW-1185">Reference proteome</keyword>
<dbReference type="InterPro" id="IPR029439">
    <property type="entry name" value="Wzt_C"/>
</dbReference>
<dbReference type="InterPro" id="IPR003439">
    <property type="entry name" value="ABC_transporter-like_ATP-bd"/>
</dbReference>
<keyword evidence="4 7" id="KW-0067">ATP-binding</keyword>
<dbReference type="PROSITE" id="PS50893">
    <property type="entry name" value="ABC_TRANSPORTER_2"/>
    <property type="match status" value="1"/>
</dbReference>
<evidence type="ECO:0000256" key="2">
    <source>
        <dbReference type="ARBA" id="ARBA00022448"/>
    </source>
</evidence>
<dbReference type="CDD" id="cd03220">
    <property type="entry name" value="ABC_KpsT_Wzt"/>
    <property type="match status" value="1"/>
</dbReference>
<dbReference type="SUPFAM" id="SSF52540">
    <property type="entry name" value="P-loop containing nucleoside triphosphate hydrolases"/>
    <property type="match status" value="1"/>
</dbReference>
<keyword evidence="3" id="KW-0547">Nucleotide-binding</keyword>
<dbReference type="InterPro" id="IPR050683">
    <property type="entry name" value="Bact_Polysacc_Export_ATP-bd"/>
</dbReference>
<dbReference type="EMBL" id="CP080764">
    <property type="protein sequence ID" value="QYY42548.1"/>
    <property type="molecule type" value="Genomic_DNA"/>
</dbReference>
<dbReference type="Pfam" id="PF14524">
    <property type="entry name" value="Wzt_C"/>
    <property type="match status" value="1"/>
</dbReference>
<name>A0ABX8YA27_ANETH</name>
<keyword evidence="5" id="KW-1278">Translocase</keyword>
<comment type="similarity">
    <text evidence="1">Belongs to the ABC transporter superfamily.</text>
</comment>
<dbReference type="CDD" id="cd10147">
    <property type="entry name" value="Wzt_C-like"/>
    <property type="match status" value="1"/>
</dbReference>
<dbReference type="GeneID" id="97143120"/>
<evidence type="ECO:0000313" key="8">
    <source>
        <dbReference type="Proteomes" id="UP000826616"/>
    </source>
</evidence>